<accession>A0A9X4IE97</accession>
<keyword evidence="6" id="KW-1185">Reference proteome</keyword>
<proteinExistence type="predicted"/>
<evidence type="ECO:0000256" key="1">
    <source>
        <dbReference type="ARBA" id="ARBA00022679"/>
    </source>
</evidence>
<sequence>MTDVSLIITTYNRPDALDLVLQSALRQSVLPAEIIVADDGSGEETRKLITRFAALSPVPVKHTWQPDDGFRAAESRNRALAAAGSSYIIFIDGDMVLHTEFVRDHLSVAEPGILVQGSRVLLTEPATRNLLGAPLPPDYRPPFYHSGIEKKLAAVRCRCLKNLMAAKTHRKLKNIKSCNMGLYRRDALAVNGFNNAFVGWGREDSEFAARLYHNGIRRKNLKFGGLAYHLWHREAGRAALPHNDALLRQTLEQKSRRCADGVNRFLSDSEGGTDA</sequence>
<dbReference type="InterPro" id="IPR001173">
    <property type="entry name" value="Glyco_trans_2-like"/>
</dbReference>
<reference evidence="5" key="2">
    <citation type="submission" date="2024-02" db="EMBL/GenBank/DDBJ databases">
        <title>Neisseria leonii sp. nov.</title>
        <authorList>
            <person name="Boutroux M."/>
            <person name="Favre-Rochex S."/>
            <person name="Gorgette O."/>
            <person name="Touak G."/>
            <person name="Muhle E."/>
            <person name="Chesneau O."/>
            <person name="Clermont D."/>
            <person name="Rahi P."/>
        </authorList>
    </citation>
    <scope>NUCLEOTIDE SEQUENCE</scope>
    <source>
        <strain evidence="5">51.81</strain>
    </source>
</reference>
<dbReference type="Proteomes" id="UP001149607">
    <property type="component" value="Chromosome"/>
</dbReference>
<evidence type="ECO:0000313" key="5">
    <source>
        <dbReference type="EMBL" id="WWY02432.1"/>
    </source>
</evidence>
<dbReference type="PANTHER" id="PTHR43685">
    <property type="entry name" value="GLYCOSYLTRANSFERASE"/>
    <property type="match status" value="1"/>
</dbReference>
<reference evidence="4" key="1">
    <citation type="submission" date="2022-10" db="EMBL/GenBank/DDBJ databases">
        <authorList>
            <person name="Boutroux M."/>
        </authorList>
    </citation>
    <scope>NUCLEOTIDE SEQUENCE</scope>
    <source>
        <strain evidence="4">51.81</strain>
    </source>
</reference>
<dbReference type="Pfam" id="PF00535">
    <property type="entry name" value="Glycos_transf_2"/>
    <property type="match status" value="1"/>
</dbReference>
<dbReference type="SUPFAM" id="SSF53448">
    <property type="entry name" value="Nucleotide-diphospho-sugar transferases"/>
    <property type="match status" value="1"/>
</dbReference>
<feature type="domain" description="Glycosyltransferase 2-like" evidence="2">
    <location>
        <begin position="5"/>
        <end position="111"/>
    </location>
</feature>
<feature type="domain" description="Galactosyltransferase C-terminal" evidence="3">
    <location>
        <begin position="167"/>
        <end position="224"/>
    </location>
</feature>
<dbReference type="InterPro" id="IPR027791">
    <property type="entry name" value="Galactosyl_T_C"/>
</dbReference>
<dbReference type="RefSeq" id="WP_274585082.1">
    <property type="nucleotide sequence ID" value="NZ_CP145811.1"/>
</dbReference>
<dbReference type="EMBL" id="CP146598">
    <property type="protein sequence ID" value="WWY02432.1"/>
    <property type="molecule type" value="Genomic_DNA"/>
</dbReference>
<gene>
    <name evidence="4" type="ORF">ORY91_001359</name>
    <name evidence="5" type="ORF">V9W64_06815</name>
</gene>
<keyword evidence="1" id="KW-0808">Transferase</keyword>
<dbReference type="GO" id="GO:0016740">
    <property type="term" value="F:transferase activity"/>
    <property type="evidence" value="ECO:0007669"/>
    <property type="project" value="UniProtKB-KW"/>
</dbReference>
<evidence type="ECO:0000259" key="3">
    <source>
        <dbReference type="Pfam" id="PF02709"/>
    </source>
</evidence>
<dbReference type="Pfam" id="PF02709">
    <property type="entry name" value="Glyco_transf_7C"/>
    <property type="match status" value="1"/>
</dbReference>
<organism evidence="4">
    <name type="scientific">Neisseria leonii</name>
    <dbReference type="NCBI Taxonomy" id="2995413"/>
    <lineage>
        <taxon>Bacteria</taxon>
        <taxon>Pseudomonadati</taxon>
        <taxon>Pseudomonadota</taxon>
        <taxon>Betaproteobacteria</taxon>
        <taxon>Neisseriales</taxon>
        <taxon>Neisseriaceae</taxon>
        <taxon>Neisseria</taxon>
    </lineage>
</organism>
<dbReference type="PANTHER" id="PTHR43685:SF3">
    <property type="entry name" value="SLR2126 PROTEIN"/>
    <property type="match status" value="1"/>
</dbReference>
<evidence type="ECO:0000313" key="6">
    <source>
        <dbReference type="Proteomes" id="UP001149607"/>
    </source>
</evidence>
<dbReference type="AlphaFoldDB" id="A0A9X4IE97"/>
<evidence type="ECO:0000313" key="4">
    <source>
        <dbReference type="EMBL" id="MDD9327943.1"/>
    </source>
</evidence>
<dbReference type="CDD" id="cd06420">
    <property type="entry name" value="GT2_Chondriotin_Pol_N"/>
    <property type="match status" value="1"/>
</dbReference>
<protein>
    <submittedName>
        <fullName evidence="4">Glycosyltransferase family 2 protein</fullName>
    </submittedName>
</protein>
<name>A0A9X4IE97_9NEIS</name>
<dbReference type="InterPro" id="IPR029044">
    <property type="entry name" value="Nucleotide-diphossugar_trans"/>
</dbReference>
<evidence type="ECO:0000259" key="2">
    <source>
        <dbReference type="Pfam" id="PF00535"/>
    </source>
</evidence>
<dbReference type="InterPro" id="IPR050834">
    <property type="entry name" value="Glycosyltransf_2"/>
</dbReference>
<dbReference type="Gene3D" id="3.90.550.10">
    <property type="entry name" value="Spore Coat Polysaccharide Biosynthesis Protein SpsA, Chain A"/>
    <property type="match status" value="1"/>
</dbReference>
<dbReference type="EMBL" id="JAPQFL010000003">
    <property type="protein sequence ID" value="MDD9327943.1"/>
    <property type="molecule type" value="Genomic_DNA"/>
</dbReference>